<name>A0A428K708_9BACT</name>
<feature type="region of interest" description="Disordered" evidence="1">
    <location>
        <begin position="519"/>
        <end position="538"/>
    </location>
</feature>
<dbReference type="EMBL" id="RWIU01000005">
    <property type="protein sequence ID" value="RSK42254.1"/>
    <property type="molecule type" value="Genomic_DNA"/>
</dbReference>
<comment type="caution">
    <text evidence="3">The sequence shown here is derived from an EMBL/GenBank/DDBJ whole genome shotgun (WGS) entry which is preliminary data.</text>
</comment>
<dbReference type="InterPro" id="IPR053145">
    <property type="entry name" value="AB_hydrolase_Est10"/>
</dbReference>
<dbReference type="InterPro" id="IPR029058">
    <property type="entry name" value="AB_hydrolase_fold"/>
</dbReference>
<dbReference type="RefSeq" id="WP_125439290.1">
    <property type="nucleotide sequence ID" value="NZ_RWIU01000005.1"/>
</dbReference>
<dbReference type="Pfam" id="PF12146">
    <property type="entry name" value="Hydrolase_4"/>
    <property type="match status" value="1"/>
</dbReference>
<gene>
    <name evidence="3" type="ORF">EI293_15135</name>
</gene>
<dbReference type="PANTHER" id="PTHR43265:SF1">
    <property type="entry name" value="ESTERASE ESTD"/>
    <property type="match status" value="1"/>
</dbReference>
<reference evidence="3 4" key="1">
    <citation type="submission" date="2018-12" db="EMBL/GenBank/DDBJ databases">
        <authorList>
            <person name="Feng G."/>
            <person name="Zhu H."/>
        </authorList>
    </citation>
    <scope>NUCLEOTIDE SEQUENCE [LARGE SCALE GENOMIC DNA]</scope>
    <source>
        <strain evidence="3 4">LMG 26000</strain>
    </source>
</reference>
<evidence type="ECO:0000313" key="3">
    <source>
        <dbReference type="EMBL" id="RSK42254.1"/>
    </source>
</evidence>
<evidence type="ECO:0000256" key="1">
    <source>
        <dbReference type="SAM" id="MobiDB-lite"/>
    </source>
</evidence>
<dbReference type="GO" id="GO:0052689">
    <property type="term" value="F:carboxylic ester hydrolase activity"/>
    <property type="evidence" value="ECO:0007669"/>
    <property type="project" value="TreeGrafter"/>
</dbReference>
<feature type="compositionally biased region" description="Polar residues" evidence="1">
    <location>
        <begin position="519"/>
        <end position="528"/>
    </location>
</feature>
<keyword evidence="4" id="KW-1185">Reference proteome</keyword>
<keyword evidence="3" id="KW-0378">Hydrolase</keyword>
<dbReference type="Proteomes" id="UP000270291">
    <property type="component" value="Unassembled WGS sequence"/>
</dbReference>
<dbReference type="SUPFAM" id="SSF53474">
    <property type="entry name" value="alpha/beta-Hydrolases"/>
    <property type="match status" value="1"/>
</dbReference>
<evidence type="ECO:0000259" key="2">
    <source>
        <dbReference type="Pfam" id="PF12146"/>
    </source>
</evidence>
<evidence type="ECO:0000313" key="4">
    <source>
        <dbReference type="Proteomes" id="UP000270291"/>
    </source>
</evidence>
<organism evidence="3 4">
    <name type="scientific">Hymenobacter perfusus</name>
    <dbReference type="NCBI Taxonomy" id="1236770"/>
    <lineage>
        <taxon>Bacteria</taxon>
        <taxon>Pseudomonadati</taxon>
        <taxon>Bacteroidota</taxon>
        <taxon>Cytophagia</taxon>
        <taxon>Cytophagales</taxon>
        <taxon>Hymenobacteraceae</taxon>
        <taxon>Hymenobacter</taxon>
    </lineage>
</organism>
<dbReference type="Gene3D" id="3.40.50.1820">
    <property type="entry name" value="alpha/beta hydrolase"/>
    <property type="match status" value="1"/>
</dbReference>
<protein>
    <submittedName>
        <fullName evidence="3">Alpha/beta hydrolase</fullName>
    </submittedName>
</protein>
<dbReference type="OrthoDB" id="9809549at2"/>
<dbReference type="PANTHER" id="PTHR43265">
    <property type="entry name" value="ESTERASE ESTD"/>
    <property type="match status" value="1"/>
</dbReference>
<dbReference type="AlphaFoldDB" id="A0A428K708"/>
<accession>A0A428K708</accession>
<feature type="domain" description="Serine aminopeptidase S33" evidence="2">
    <location>
        <begin position="201"/>
        <end position="326"/>
    </location>
</feature>
<sequence length="538" mass="58132">MLSDRVSTTCRKYCQTALLLVLLVLPSLSRAQAINKYSLEGEWKGPLTVPGGSLPIQILVTELANGNRFAVLNVVPQRINRIPTAVAQHGDTITFVAEEVGCRFKGVRSADSKRLEGTWSQPGFSAPLTLEFVPPPPSAPKSFRFPPPYRVQEVSVQNPLDKLTLQGTLTIPAGSGPFPAVVLLSDWGPQNQDGQYGTYKLLGGLADHLTRRGIAVLRCHDRGVGQSGGKDALASPDDRVRDAQAALEFLRNQPLIDIQLVGLIGHGEGGNVALLAAARPQPPAFVVTLAAAGLPGADILSMQPGLGRATSVADTLLNGVIRQNQHHGATIQEQVEKMRAGGSNAAQIQIYLDQQYLRQKAEEKKRLDALSKEQRPLLEIVRQNPDDRAAQAEVAKLLQAATPGLPDSAYVAGALQLTSPWVRSYLRFYPQRELETVQCPVLLLHGNEDLLVNASANLSVLEKGLKGNKQVQVRRLDGINHLFQAPMTEWPLINGQPSPVFASAAQDAIRNWVQSLAPTVKPSTQPTTAPEIKQAARN</sequence>
<dbReference type="InterPro" id="IPR022742">
    <property type="entry name" value="Hydrolase_4"/>
</dbReference>
<proteinExistence type="predicted"/>